<organism evidence="2 4">
    <name type="scientific">Flavobacterium circumlabens</name>
    <dbReference type="NCBI Taxonomy" id="2133765"/>
    <lineage>
        <taxon>Bacteria</taxon>
        <taxon>Pseudomonadati</taxon>
        <taxon>Bacteroidota</taxon>
        <taxon>Flavobacteriia</taxon>
        <taxon>Flavobacteriales</taxon>
        <taxon>Flavobacteriaceae</taxon>
        <taxon>Flavobacterium</taxon>
    </lineage>
</organism>
<evidence type="ECO:0000313" key="4">
    <source>
        <dbReference type="Proteomes" id="UP000298340"/>
    </source>
</evidence>
<dbReference type="AlphaFoldDB" id="A0A4Y7UGT2"/>
<dbReference type="Proteomes" id="UP000298340">
    <property type="component" value="Unassembled WGS sequence"/>
</dbReference>
<keyword evidence="3" id="KW-1185">Reference proteome</keyword>
<gene>
    <name evidence="2" type="ORF">D0809_00875</name>
    <name evidence="1" type="ORF">EV142_110179</name>
</gene>
<reference evidence="1" key="3">
    <citation type="submission" date="2019-03" db="EMBL/GenBank/DDBJ databases">
        <authorList>
            <person name="Whitman W."/>
            <person name="Huntemann M."/>
            <person name="Clum A."/>
            <person name="Pillay M."/>
            <person name="Palaniappan K."/>
            <person name="Varghese N."/>
            <person name="Mikhailova N."/>
            <person name="Stamatis D."/>
            <person name="Reddy T."/>
            <person name="Daum C."/>
            <person name="Shapiro N."/>
            <person name="Ivanova N."/>
            <person name="Kyrpides N."/>
            <person name="Woyke T."/>
        </authorList>
    </citation>
    <scope>NUCLEOTIDE SEQUENCE</scope>
    <source>
        <strain evidence="1">P5626</strain>
    </source>
</reference>
<dbReference type="EMBL" id="SLWA01000010">
    <property type="protein sequence ID" value="TCN52636.1"/>
    <property type="molecule type" value="Genomic_DNA"/>
</dbReference>
<reference evidence="1 3" key="1">
    <citation type="journal article" date="2015" name="Stand. Genomic Sci.">
        <title>Genomic Encyclopedia of Bacterial and Archaeal Type Strains, Phase III: the genomes of soil and plant-associated and newly described type strains.</title>
        <authorList>
            <person name="Whitman W.B."/>
            <person name="Woyke T."/>
            <person name="Klenk H.P."/>
            <person name="Zhou Y."/>
            <person name="Lilburn T.G."/>
            <person name="Beck B.J."/>
            <person name="De Vos P."/>
            <person name="Vandamme P."/>
            <person name="Eisen J.A."/>
            <person name="Garrity G."/>
            <person name="Hugenholtz P."/>
            <person name="Kyrpides N.C."/>
        </authorList>
    </citation>
    <scope>NUCLEOTIDE SEQUENCE [LARGE SCALE GENOMIC DNA]</scope>
    <source>
        <strain evidence="1 3">P5626</strain>
    </source>
</reference>
<evidence type="ECO:0000313" key="1">
    <source>
        <dbReference type="EMBL" id="TCN52636.1"/>
    </source>
</evidence>
<proteinExistence type="predicted"/>
<evidence type="ECO:0000313" key="3">
    <source>
        <dbReference type="Proteomes" id="UP000295270"/>
    </source>
</evidence>
<accession>A0A4Y7UGT2</accession>
<comment type="caution">
    <text evidence="2">The sequence shown here is derived from an EMBL/GenBank/DDBJ whole genome shotgun (WGS) entry which is preliminary data.</text>
</comment>
<evidence type="ECO:0008006" key="5">
    <source>
        <dbReference type="Google" id="ProtNLM"/>
    </source>
</evidence>
<sequence>MVGEIEVIFTSDIIRYLDDLVITLYKKEYFSFIESAEEYVSKIYDAVPERIKKTPHKKTSEKLLYLGSNYIFYKANAKTTWYIFFEKRNQNYLITGIINNYCKEAKEL</sequence>
<dbReference type="Proteomes" id="UP000295270">
    <property type="component" value="Unassembled WGS sequence"/>
</dbReference>
<evidence type="ECO:0000313" key="2">
    <source>
        <dbReference type="EMBL" id="TEB45594.1"/>
    </source>
</evidence>
<dbReference type="OrthoDB" id="771059at2"/>
<reference evidence="2 4" key="2">
    <citation type="journal article" date="2018" name="Syst. Appl. Microbiol.">
        <title>Flavobacterium circumlabens sp. nov. and Flavobacterium cupreum sp. nov., two psychrotrophic species isolated from Antarctic environmental samples.</title>
        <authorList>
            <person name="Kralova S."/>
            <person name="Busse H.J."/>
            <person name="Svec P."/>
            <person name="Maslanova I."/>
            <person name="Stankova E."/>
            <person name="Bartak M."/>
            <person name="Sedlacek I."/>
        </authorList>
    </citation>
    <scope>NUCLEOTIDE SEQUENCE [LARGE SCALE GENOMIC DNA]</scope>
    <source>
        <strain evidence="2 4">CCM 8828</strain>
    </source>
</reference>
<name>A0A4Y7UGT2_9FLAO</name>
<dbReference type="RefSeq" id="WP_132037770.1">
    <property type="nucleotide sequence ID" value="NZ_JBDSHJ010000011.1"/>
</dbReference>
<dbReference type="EMBL" id="QWDN01000001">
    <property type="protein sequence ID" value="TEB45594.1"/>
    <property type="molecule type" value="Genomic_DNA"/>
</dbReference>
<protein>
    <recommendedName>
        <fullName evidence="5">Type II toxin-antitoxin system RelE/ParE family toxin</fullName>
    </recommendedName>
</protein>